<gene>
    <name evidence="2" type="ORF">CBG49_06900</name>
</gene>
<dbReference type="Proteomes" id="UP000197007">
    <property type="component" value="Chromosome"/>
</dbReference>
<evidence type="ECO:0000313" key="3">
    <source>
        <dbReference type="Proteomes" id="UP000197007"/>
    </source>
</evidence>
<reference evidence="3" key="1">
    <citation type="submission" date="2017-06" db="EMBL/GenBank/DDBJ databases">
        <title>Complete genome sequence of Capnocytophaga sp. KCOM 1579 (=ChDC OS43) isolated from a human refractory periapical abscess lesion.</title>
        <authorList>
            <person name="Kook J.-K."/>
            <person name="Park S.-N."/>
            <person name="Lim Y.K."/>
            <person name="Roh H."/>
        </authorList>
    </citation>
    <scope>NUCLEOTIDE SEQUENCE [LARGE SCALE GENOMIC DNA]</scope>
    <source>
        <strain evidence="3">ChDC OS43</strain>
    </source>
</reference>
<dbReference type="PANTHER" id="PTHR36173:SF2">
    <property type="entry name" value="RIBONUCLEASE VAPC16"/>
    <property type="match status" value="1"/>
</dbReference>
<protein>
    <submittedName>
        <fullName evidence="2">Twitching motility protein PilT</fullName>
    </submittedName>
</protein>
<dbReference type="KEGG" id="capn:CBG49_06900"/>
<evidence type="ECO:0000259" key="1">
    <source>
        <dbReference type="SMART" id="SM00670"/>
    </source>
</evidence>
<dbReference type="SMART" id="SM00670">
    <property type="entry name" value="PINc"/>
    <property type="match status" value="1"/>
</dbReference>
<feature type="domain" description="PIN" evidence="1">
    <location>
        <begin position="1"/>
        <end position="130"/>
    </location>
</feature>
<dbReference type="EMBL" id="CP022022">
    <property type="protein sequence ID" value="ASF42823.1"/>
    <property type="molecule type" value="Genomic_DNA"/>
</dbReference>
<proteinExistence type="predicted"/>
<dbReference type="InterPro" id="IPR002716">
    <property type="entry name" value="PIN_dom"/>
</dbReference>
<dbReference type="SUPFAM" id="SSF88723">
    <property type="entry name" value="PIN domain-like"/>
    <property type="match status" value="1"/>
</dbReference>
<dbReference type="AlphaFoldDB" id="A0A1Z4BNK8"/>
<dbReference type="RefSeq" id="WP_088593917.1">
    <property type="nucleotide sequence ID" value="NZ_CP022022.1"/>
</dbReference>
<dbReference type="PANTHER" id="PTHR36173">
    <property type="entry name" value="RIBONUCLEASE VAPC16-RELATED"/>
    <property type="match status" value="1"/>
</dbReference>
<organism evidence="2 3">
    <name type="scientific">Capnocytophaga endodontalis</name>
    <dbReference type="NCBI Taxonomy" id="2708117"/>
    <lineage>
        <taxon>Bacteria</taxon>
        <taxon>Pseudomonadati</taxon>
        <taxon>Bacteroidota</taxon>
        <taxon>Flavobacteriia</taxon>
        <taxon>Flavobacteriales</taxon>
        <taxon>Flavobacteriaceae</taxon>
        <taxon>Capnocytophaga</taxon>
    </lineage>
</organism>
<keyword evidence="3" id="KW-1185">Reference proteome</keyword>
<dbReference type="InterPro" id="IPR052919">
    <property type="entry name" value="TA_system_RNase"/>
</dbReference>
<sequence>MNYFLDTNIILILYLKKYKEIESFIQSILTNSQNSFYASTISLLEIVQLYRKKKIIELDYEVFDIGDKLIDSISNNLPTIEILPFEYREARIASRLTFVPNHKDPNDLAIIAHAISEQMPIISCDDKFPEYEPQGITVIHNHRSTK</sequence>
<dbReference type="InterPro" id="IPR029060">
    <property type="entry name" value="PIN-like_dom_sf"/>
</dbReference>
<dbReference type="Gene3D" id="3.40.50.1010">
    <property type="entry name" value="5'-nuclease"/>
    <property type="match status" value="1"/>
</dbReference>
<evidence type="ECO:0000313" key="2">
    <source>
        <dbReference type="EMBL" id="ASF42823.1"/>
    </source>
</evidence>
<dbReference type="Pfam" id="PF01850">
    <property type="entry name" value="PIN"/>
    <property type="match status" value="1"/>
</dbReference>
<name>A0A1Z4BNK8_9FLAO</name>
<accession>A0A1Z4BNK8</accession>